<evidence type="ECO:0008006" key="4">
    <source>
        <dbReference type="Google" id="ProtNLM"/>
    </source>
</evidence>
<feature type="signal peptide" evidence="1">
    <location>
        <begin position="1"/>
        <end position="21"/>
    </location>
</feature>
<protein>
    <recommendedName>
        <fullName evidence="4">Lipoprotein</fullName>
    </recommendedName>
</protein>
<dbReference type="EMBL" id="QDKL01000001">
    <property type="protein sequence ID" value="RZF22436.1"/>
    <property type="molecule type" value="Genomic_DNA"/>
</dbReference>
<evidence type="ECO:0000256" key="1">
    <source>
        <dbReference type="SAM" id="SignalP"/>
    </source>
</evidence>
<reference evidence="3" key="1">
    <citation type="journal article" date="2019" name="Int. J. Syst. Evol. Microbiol.">
        <title>Halobacteriovorax valvorus sp. nov., a novel prokaryotic predator isolated from coastal seawater of China.</title>
        <authorList>
            <person name="Chen M.-X."/>
        </authorList>
    </citation>
    <scope>NUCLEOTIDE SEQUENCE [LARGE SCALE GENOMIC DNA]</scope>
    <source>
        <strain evidence="3">BL9</strain>
    </source>
</reference>
<dbReference type="Proteomes" id="UP000443582">
    <property type="component" value="Unassembled WGS sequence"/>
</dbReference>
<feature type="chain" id="PRO_5045816918" description="Lipoprotein" evidence="1">
    <location>
        <begin position="22"/>
        <end position="333"/>
    </location>
</feature>
<gene>
    <name evidence="2" type="ORF">DAY19_01305</name>
</gene>
<name>A0ABY0IHK8_9BACT</name>
<organism evidence="2 3">
    <name type="scientific">Halobacteriovorax vibrionivorans</name>
    <dbReference type="NCBI Taxonomy" id="2152716"/>
    <lineage>
        <taxon>Bacteria</taxon>
        <taxon>Pseudomonadati</taxon>
        <taxon>Bdellovibrionota</taxon>
        <taxon>Bacteriovoracia</taxon>
        <taxon>Bacteriovoracales</taxon>
        <taxon>Halobacteriovoraceae</taxon>
        <taxon>Halobacteriovorax</taxon>
    </lineage>
</organism>
<dbReference type="PROSITE" id="PS51257">
    <property type="entry name" value="PROKAR_LIPOPROTEIN"/>
    <property type="match status" value="1"/>
</dbReference>
<keyword evidence="1" id="KW-0732">Signal</keyword>
<comment type="caution">
    <text evidence="2">The sequence shown here is derived from an EMBL/GenBank/DDBJ whole genome shotgun (WGS) entry which is preliminary data.</text>
</comment>
<sequence length="333" mass="35543">MNKLIVLATYLLFLLSVSSCGVDDELELQRDYLYVEDHLTSGNCDKALSAMLSMKEQSGDATYYKLLASSYACKAGFTVTGFFANEIIKIVAGAEILSGLSSFTIAQEMTNIDSLDYYYITKAVDTLVYSGGVGPVTKNPSATLRIQTFGSYGAADINSLLMYLLFVKNGMNMAFYGNSDATGAKGAGTVGTNVCLYQYADMGDADLDSYVSSISGSMGVCDDTADEGSAELKNGDGSIKLDRACGLMTDFNNLIDVLSNLTIGNVSDADLVTLLSDVSTVQDAFTAGPVATYGLSNNLITVKNTDECVTEFTGSEEQVGFYMASFFETLHSR</sequence>
<accession>A0ABY0IHK8</accession>
<dbReference type="RefSeq" id="WP_114705381.1">
    <property type="nucleotide sequence ID" value="NZ_QDKL01000001.1"/>
</dbReference>
<evidence type="ECO:0000313" key="3">
    <source>
        <dbReference type="Proteomes" id="UP000443582"/>
    </source>
</evidence>
<evidence type="ECO:0000313" key="2">
    <source>
        <dbReference type="EMBL" id="RZF22436.1"/>
    </source>
</evidence>
<keyword evidence="3" id="KW-1185">Reference proteome</keyword>
<proteinExistence type="predicted"/>